<dbReference type="Proteomes" id="UP001497516">
    <property type="component" value="Chromosome 6"/>
</dbReference>
<protein>
    <submittedName>
        <fullName evidence="1">Uncharacterized protein</fullName>
    </submittedName>
</protein>
<reference evidence="1 2" key="1">
    <citation type="submission" date="2024-04" db="EMBL/GenBank/DDBJ databases">
        <authorList>
            <person name="Fracassetti M."/>
        </authorList>
    </citation>
    <scope>NUCLEOTIDE SEQUENCE [LARGE SCALE GENOMIC DNA]</scope>
</reference>
<sequence length="100" mass="11077">MPHPDFQWASPSHGSSRLNCSIVGRGHHKRVQPECNISKILPPESPTNTVLIRTHVGVHTQATVVHHQCTPCPFPLPELSQSEQDNREDLAGIRLHGEPV</sequence>
<dbReference type="AlphaFoldDB" id="A0AAV2F9W3"/>
<proteinExistence type="predicted"/>
<evidence type="ECO:0000313" key="2">
    <source>
        <dbReference type="Proteomes" id="UP001497516"/>
    </source>
</evidence>
<dbReference type="EMBL" id="OZ034819">
    <property type="protein sequence ID" value="CAL1394568.1"/>
    <property type="molecule type" value="Genomic_DNA"/>
</dbReference>
<name>A0AAV2F9W3_9ROSI</name>
<accession>A0AAV2F9W3</accession>
<gene>
    <name evidence="1" type="ORF">LTRI10_LOCUS35063</name>
</gene>
<evidence type="ECO:0000313" key="1">
    <source>
        <dbReference type="EMBL" id="CAL1394568.1"/>
    </source>
</evidence>
<organism evidence="1 2">
    <name type="scientific">Linum trigynum</name>
    <dbReference type="NCBI Taxonomy" id="586398"/>
    <lineage>
        <taxon>Eukaryota</taxon>
        <taxon>Viridiplantae</taxon>
        <taxon>Streptophyta</taxon>
        <taxon>Embryophyta</taxon>
        <taxon>Tracheophyta</taxon>
        <taxon>Spermatophyta</taxon>
        <taxon>Magnoliopsida</taxon>
        <taxon>eudicotyledons</taxon>
        <taxon>Gunneridae</taxon>
        <taxon>Pentapetalae</taxon>
        <taxon>rosids</taxon>
        <taxon>fabids</taxon>
        <taxon>Malpighiales</taxon>
        <taxon>Linaceae</taxon>
        <taxon>Linum</taxon>
    </lineage>
</organism>
<keyword evidence="2" id="KW-1185">Reference proteome</keyword>